<dbReference type="PROSITE" id="PS51257">
    <property type="entry name" value="PROKAR_LIPOPROTEIN"/>
    <property type="match status" value="1"/>
</dbReference>
<dbReference type="InterPro" id="IPR050553">
    <property type="entry name" value="Thioredoxin_ResA/DsbE_sf"/>
</dbReference>
<dbReference type="Proteomes" id="UP000820977">
    <property type="component" value="Unassembled WGS sequence"/>
</dbReference>
<keyword evidence="3" id="KW-1015">Disulfide bond</keyword>
<comment type="caution">
    <text evidence="7">The sequence shown here is derived from an EMBL/GenBank/DDBJ whole genome shotgun (WGS) entry which is preliminary data.</text>
</comment>
<dbReference type="PANTHER" id="PTHR42852:SF6">
    <property type="entry name" value="THIOL:DISULFIDE INTERCHANGE PROTEIN DSBE"/>
    <property type="match status" value="1"/>
</dbReference>
<dbReference type="EMBL" id="JABKKJ010000001">
    <property type="protein sequence ID" value="NPE23996.1"/>
    <property type="molecule type" value="Genomic_DNA"/>
</dbReference>
<sequence>MKKTIFNLFAVTAVVVAAFTLGSCGNKKFRIDGQISGADGSMLYLENLSLDGPVAVDSVKLGAEGTFEFTGDASQAPEFYRLRIEGDIVNISIDSTETVSIKASMPGMAANYTVEGSENCAVIKELAMKQMALQTQIIAIQNNAMLGLDATRDSIMKIIDAYKNDVKMNYIFKDPMKSSSYFALFQTIGNSLIFNPRQNEDDIKVFAAVATSWDVYHPDAVRGKNLHNITIEGMKNIRIVQNKMAKQGIDPSRITVSNIIDVTLLDNKGKARSLTDLKGSVVLLDFHVFGTKESTKRIMKLREIYNKYHDRGLEIYQVSLDPDEHFWKTQTAALPWISVRDPQGLNSRNLSSYNVQSLPTFFLVDRSNVLYKRDAQIQDLDAEIQKLL</sequence>
<dbReference type="RefSeq" id="WP_172343527.1">
    <property type="nucleotide sequence ID" value="NZ_CASYYZ010000041.1"/>
</dbReference>
<accession>A0ABX2AXY1</accession>
<evidence type="ECO:0000256" key="3">
    <source>
        <dbReference type="ARBA" id="ARBA00023157"/>
    </source>
</evidence>
<dbReference type="Gene3D" id="3.40.30.10">
    <property type="entry name" value="Glutaredoxin"/>
    <property type="match status" value="1"/>
</dbReference>
<dbReference type="InterPro" id="IPR000866">
    <property type="entry name" value="AhpC/TSA"/>
</dbReference>
<evidence type="ECO:0000259" key="5">
    <source>
        <dbReference type="Pfam" id="PF00578"/>
    </source>
</evidence>
<dbReference type="PANTHER" id="PTHR42852">
    <property type="entry name" value="THIOL:DISULFIDE INTERCHANGE PROTEIN DSBE"/>
    <property type="match status" value="1"/>
</dbReference>
<keyword evidence="2" id="KW-0201">Cytochrome c-type biogenesis</keyword>
<keyword evidence="4" id="KW-0676">Redox-active center</keyword>
<dbReference type="Pfam" id="PF14289">
    <property type="entry name" value="DUF4369"/>
    <property type="match status" value="1"/>
</dbReference>
<evidence type="ECO:0000259" key="6">
    <source>
        <dbReference type="Pfam" id="PF14289"/>
    </source>
</evidence>
<evidence type="ECO:0000313" key="8">
    <source>
        <dbReference type="Proteomes" id="UP000820977"/>
    </source>
</evidence>
<dbReference type="SUPFAM" id="SSF52833">
    <property type="entry name" value="Thioredoxin-like"/>
    <property type="match status" value="1"/>
</dbReference>
<dbReference type="InterPro" id="IPR036249">
    <property type="entry name" value="Thioredoxin-like_sf"/>
</dbReference>
<evidence type="ECO:0000313" key="7">
    <source>
        <dbReference type="EMBL" id="NPE23996.1"/>
    </source>
</evidence>
<feature type="domain" description="Alkyl hydroperoxide reductase subunit C/ Thiol specific antioxidant" evidence="5">
    <location>
        <begin position="259"/>
        <end position="370"/>
    </location>
</feature>
<dbReference type="CDD" id="cd02966">
    <property type="entry name" value="TlpA_like_family"/>
    <property type="match status" value="1"/>
</dbReference>
<comment type="subcellular location">
    <subcellularLocation>
        <location evidence="1">Cell envelope</location>
    </subcellularLocation>
</comment>
<dbReference type="InterPro" id="IPR025380">
    <property type="entry name" value="DUF4369"/>
</dbReference>
<feature type="domain" description="DUF4369" evidence="6">
    <location>
        <begin position="29"/>
        <end position="119"/>
    </location>
</feature>
<dbReference type="Pfam" id="PF00578">
    <property type="entry name" value="AhpC-TSA"/>
    <property type="match status" value="1"/>
</dbReference>
<protein>
    <submittedName>
        <fullName evidence="7">Redoxin domain-containing protein</fullName>
    </submittedName>
</protein>
<evidence type="ECO:0000256" key="4">
    <source>
        <dbReference type="ARBA" id="ARBA00023284"/>
    </source>
</evidence>
<gene>
    <name evidence="7" type="ORF">HPS54_00445</name>
</gene>
<evidence type="ECO:0000256" key="1">
    <source>
        <dbReference type="ARBA" id="ARBA00004196"/>
    </source>
</evidence>
<keyword evidence="8" id="KW-1185">Reference proteome</keyword>
<proteinExistence type="predicted"/>
<reference evidence="7 8" key="1">
    <citation type="submission" date="2020-05" db="EMBL/GenBank/DDBJ databases">
        <title>Distinct polysaccharide utilization as determinants for interspecies competition between intestinal Prevotella spp.</title>
        <authorList>
            <person name="Galvez E.J.C."/>
            <person name="Iljazovic A."/>
            <person name="Strowig T."/>
        </authorList>
    </citation>
    <scope>NUCLEOTIDE SEQUENCE [LARGE SCALE GENOMIC DNA]</scope>
    <source>
        <strain evidence="7 8">PCHR</strain>
    </source>
</reference>
<organism evidence="7 8">
    <name type="scientific">Xylanibacter caecicola</name>
    <dbReference type="NCBI Taxonomy" id="2736294"/>
    <lineage>
        <taxon>Bacteria</taxon>
        <taxon>Pseudomonadati</taxon>
        <taxon>Bacteroidota</taxon>
        <taxon>Bacteroidia</taxon>
        <taxon>Bacteroidales</taxon>
        <taxon>Prevotellaceae</taxon>
        <taxon>Xylanibacter</taxon>
    </lineage>
</organism>
<name>A0ABX2AXY1_9BACT</name>
<evidence type="ECO:0000256" key="2">
    <source>
        <dbReference type="ARBA" id="ARBA00022748"/>
    </source>
</evidence>